<gene>
    <name evidence="2" type="ORF">MERR_LOCUS24140</name>
</gene>
<feature type="compositionally biased region" description="Basic residues" evidence="1">
    <location>
        <begin position="37"/>
        <end position="53"/>
    </location>
</feature>
<protein>
    <submittedName>
        <fullName evidence="2">Uncharacterized protein</fullName>
    </submittedName>
</protein>
<sequence length="112" mass="13090">MSRKGVTTKRVKTVQTALSRISAQTAQRLAEKRLFRARPKPSVRLKSRPKFKTIRPTEQHDREAMSRGRPSQDHSMPCRGRPKARFEARFHIFMARLTLSRLKRPSTIYIAF</sequence>
<accession>A0A6D2J5W5</accession>
<reference evidence="2" key="1">
    <citation type="submission" date="2020-01" db="EMBL/GenBank/DDBJ databases">
        <authorList>
            <person name="Mishra B."/>
        </authorList>
    </citation>
    <scope>NUCLEOTIDE SEQUENCE [LARGE SCALE GENOMIC DNA]</scope>
</reference>
<proteinExistence type="predicted"/>
<feature type="compositionally biased region" description="Basic and acidic residues" evidence="1">
    <location>
        <begin position="55"/>
        <end position="72"/>
    </location>
</feature>
<comment type="caution">
    <text evidence="2">The sequence shown here is derived from an EMBL/GenBank/DDBJ whole genome shotgun (WGS) entry which is preliminary data.</text>
</comment>
<organism evidence="2 3">
    <name type="scientific">Microthlaspi erraticum</name>
    <dbReference type="NCBI Taxonomy" id="1685480"/>
    <lineage>
        <taxon>Eukaryota</taxon>
        <taxon>Viridiplantae</taxon>
        <taxon>Streptophyta</taxon>
        <taxon>Embryophyta</taxon>
        <taxon>Tracheophyta</taxon>
        <taxon>Spermatophyta</taxon>
        <taxon>Magnoliopsida</taxon>
        <taxon>eudicotyledons</taxon>
        <taxon>Gunneridae</taxon>
        <taxon>Pentapetalae</taxon>
        <taxon>rosids</taxon>
        <taxon>malvids</taxon>
        <taxon>Brassicales</taxon>
        <taxon>Brassicaceae</taxon>
        <taxon>Coluteocarpeae</taxon>
        <taxon>Microthlaspi</taxon>
    </lineage>
</organism>
<evidence type="ECO:0000256" key="1">
    <source>
        <dbReference type="SAM" id="MobiDB-lite"/>
    </source>
</evidence>
<name>A0A6D2J5W5_9BRAS</name>
<feature type="region of interest" description="Disordered" evidence="1">
    <location>
        <begin position="37"/>
        <end position="81"/>
    </location>
</feature>
<evidence type="ECO:0000313" key="3">
    <source>
        <dbReference type="Proteomes" id="UP000467841"/>
    </source>
</evidence>
<evidence type="ECO:0000313" key="2">
    <source>
        <dbReference type="EMBL" id="CAA7036905.1"/>
    </source>
</evidence>
<dbReference type="EMBL" id="CACVBM020001166">
    <property type="protein sequence ID" value="CAA7036905.1"/>
    <property type="molecule type" value="Genomic_DNA"/>
</dbReference>
<dbReference type="Proteomes" id="UP000467841">
    <property type="component" value="Unassembled WGS sequence"/>
</dbReference>
<keyword evidence="3" id="KW-1185">Reference proteome</keyword>
<dbReference type="AlphaFoldDB" id="A0A6D2J5W5"/>